<accession>A0A644ZC65</accession>
<organism evidence="1">
    <name type="scientific">bioreactor metagenome</name>
    <dbReference type="NCBI Taxonomy" id="1076179"/>
    <lineage>
        <taxon>unclassified sequences</taxon>
        <taxon>metagenomes</taxon>
        <taxon>ecological metagenomes</taxon>
    </lineage>
</organism>
<proteinExistence type="predicted"/>
<gene>
    <name evidence="1" type="ORF">SDC9_85111</name>
</gene>
<protein>
    <submittedName>
        <fullName evidence="1">Uncharacterized protein</fullName>
    </submittedName>
</protein>
<sequence>MTFNELTEFRKDLKSLLKKYRTLNDDLDVVKRVLEVTPDERPPFSFRIDNLSLETCIIKVKKIACKVLKGRGVNSGLRLIYAHFPDEQKITFIELYHKNDKENEDKKRISKKPFVRKNSHTKGIAYLRLISLYFKSSFLYKTYSHNMLYICNIGLPHNAWKR</sequence>
<reference evidence="1" key="1">
    <citation type="submission" date="2019-08" db="EMBL/GenBank/DDBJ databases">
        <authorList>
            <person name="Kucharzyk K."/>
            <person name="Murdoch R.W."/>
            <person name="Higgins S."/>
            <person name="Loffler F."/>
        </authorList>
    </citation>
    <scope>NUCLEOTIDE SEQUENCE</scope>
</reference>
<evidence type="ECO:0000313" key="1">
    <source>
        <dbReference type="EMBL" id="MPM38482.1"/>
    </source>
</evidence>
<comment type="caution">
    <text evidence="1">The sequence shown here is derived from an EMBL/GenBank/DDBJ whole genome shotgun (WGS) entry which is preliminary data.</text>
</comment>
<dbReference type="AlphaFoldDB" id="A0A644ZC65"/>
<dbReference type="EMBL" id="VSSQ01008302">
    <property type="protein sequence ID" value="MPM38482.1"/>
    <property type="molecule type" value="Genomic_DNA"/>
</dbReference>
<name>A0A644ZC65_9ZZZZ</name>